<protein>
    <recommendedName>
        <fullName evidence="8">Phosphate-specific transport system accessory protein PhoU homolog</fullName>
    </recommendedName>
</protein>
<dbReference type="AlphaFoldDB" id="A0A7X2PD10"/>
<dbReference type="PANTHER" id="PTHR42930:SF3">
    <property type="entry name" value="PHOSPHATE-SPECIFIC TRANSPORT SYSTEM ACCESSORY PROTEIN PHOU"/>
    <property type="match status" value="1"/>
</dbReference>
<comment type="subcellular location">
    <subcellularLocation>
        <location evidence="1">Cytoplasm</location>
    </subcellularLocation>
</comment>
<dbReference type="GO" id="GO:0005737">
    <property type="term" value="C:cytoplasm"/>
    <property type="evidence" value="ECO:0007669"/>
    <property type="project" value="UniProtKB-SubCell"/>
</dbReference>
<dbReference type="NCBIfam" id="TIGR02135">
    <property type="entry name" value="phoU_full"/>
    <property type="match status" value="1"/>
</dbReference>
<organism evidence="11 12">
    <name type="scientific">Bullifex porci</name>
    <dbReference type="NCBI Taxonomy" id="2606638"/>
    <lineage>
        <taxon>Bacteria</taxon>
        <taxon>Pseudomonadati</taxon>
        <taxon>Spirochaetota</taxon>
        <taxon>Spirochaetia</taxon>
        <taxon>Spirochaetales</taxon>
        <taxon>Spirochaetaceae</taxon>
        <taxon>Bullifex</taxon>
    </lineage>
</organism>
<dbReference type="Proteomes" id="UP000460549">
    <property type="component" value="Unassembled WGS sequence"/>
</dbReference>
<dbReference type="GO" id="GO:0045936">
    <property type="term" value="P:negative regulation of phosphate metabolic process"/>
    <property type="evidence" value="ECO:0007669"/>
    <property type="project" value="InterPro"/>
</dbReference>
<keyword evidence="5" id="KW-0963">Cytoplasm</keyword>
<dbReference type="Gene3D" id="1.20.58.220">
    <property type="entry name" value="Phosphate transport system protein phou homolog 2, domain 2"/>
    <property type="match status" value="1"/>
</dbReference>
<dbReference type="FunFam" id="1.20.58.220:FF:000004">
    <property type="entry name" value="Phosphate-specific transport system accessory protein PhoU"/>
    <property type="match status" value="1"/>
</dbReference>
<evidence type="ECO:0000256" key="2">
    <source>
        <dbReference type="ARBA" id="ARBA00008107"/>
    </source>
</evidence>
<reference evidence="11 12" key="1">
    <citation type="submission" date="2019-08" db="EMBL/GenBank/DDBJ databases">
        <title>In-depth cultivation of the pig gut microbiome towards novel bacterial diversity and tailored functional studies.</title>
        <authorList>
            <person name="Wylensek D."/>
            <person name="Hitch T.C.A."/>
            <person name="Clavel T."/>
        </authorList>
    </citation>
    <scope>NUCLEOTIDE SEQUENCE [LARGE SCALE GENOMIC DNA]</scope>
    <source>
        <strain evidence="11 12">NM-380-WT-3C1</strain>
    </source>
</reference>
<dbReference type="Pfam" id="PF01895">
    <property type="entry name" value="PhoU"/>
    <property type="match status" value="2"/>
</dbReference>
<comment type="caution">
    <text evidence="11">The sequence shown here is derived from an EMBL/GenBank/DDBJ whole genome shotgun (WGS) entry which is preliminary data.</text>
</comment>
<evidence type="ECO:0000256" key="1">
    <source>
        <dbReference type="ARBA" id="ARBA00004496"/>
    </source>
</evidence>
<feature type="domain" description="PhoU" evidence="10">
    <location>
        <begin position="19"/>
        <end position="102"/>
    </location>
</feature>
<feature type="coiled-coil region" evidence="9">
    <location>
        <begin position="37"/>
        <end position="64"/>
    </location>
</feature>
<evidence type="ECO:0000313" key="12">
    <source>
        <dbReference type="Proteomes" id="UP000460549"/>
    </source>
</evidence>
<sequence length="206" mass="23299">MRSTYLKQLNSLEKELIVMGSLCEAIITKCVASIGVKDFDLAEVRTLEDEINQKERELENLCIRILLLQQPVAGDLKYISASLKMVTDLERIGDNAADIAETAMYINKRDDEGLHLIEKMGDGVIFMVRSALDAFVRRDKALAKEMIEYDNIIDDFFLKIKKKVISSIDKEEVDGESITDLMMCAKYLERIGDHAVNVAKWAIYAG</sequence>
<name>A0A7X2PD10_9SPIO</name>
<dbReference type="InterPro" id="IPR026022">
    <property type="entry name" value="PhoU_dom"/>
</dbReference>
<comment type="function">
    <text evidence="7">Plays a role in the regulation of phosphate uptake.</text>
</comment>
<dbReference type="GO" id="GO:0006817">
    <property type="term" value="P:phosphate ion transport"/>
    <property type="evidence" value="ECO:0007669"/>
    <property type="project" value="UniProtKB-KW"/>
</dbReference>
<evidence type="ECO:0000256" key="9">
    <source>
        <dbReference type="SAM" id="Coils"/>
    </source>
</evidence>
<keyword evidence="12" id="KW-1185">Reference proteome</keyword>
<evidence type="ECO:0000259" key="10">
    <source>
        <dbReference type="Pfam" id="PF01895"/>
    </source>
</evidence>
<comment type="similarity">
    <text evidence="2">Belongs to the PhoU family.</text>
</comment>
<keyword evidence="4" id="KW-0813">Transport</keyword>
<keyword evidence="6" id="KW-0592">Phosphate transport</keyword>
<dbReference type="PANTHER" id="PTHR42930">
    <property type="entry name" value="PHOSPHATE-SPECIFIC TRANSPORT SYSTEM ACCESSORY PROTEIN PHOU"/>
    <property type="match status" value="1"/>
</dbReference>
<evidence type="ECO:0000256" key="8">
    <source>
        <dbReference type="ARBA" id="ARBA00069911"/>
    </source>
</evidence>
<dbReference type="RefSeq" id="WP_154425615.1">
    <property type="nucleotide sequence ID" value="NZ_JAQYGB010000007.1"/>
</dbReference>
<gene>
    <name evidence="11" type="primary">phoU</name>
    <name evidence="11" type="ORF">FYJ80_07540</name>
</gene>
<dbReference type="EMBL" id="VUNN01000014">
    <property type="protein sequence ID" value="MSU06627.1"/>
    <property type="molecule type" value="Genomic_DNA"/>
</dbReference>
<dbReference type="InterPro" id="IPR038078">
    <property type="entry name" value="PhoU-like_sf"/>
</dbReference>
<evidence type="ECO:0000256" key="5">
    <source>
        <dbReference type="ARBA" id="ARBA00022490"/>
    </source>
</evidence>
<keyword evidence="9" id="KW-0175">Coiled coil</keyword>
<dbReference type="SUPFAM" id="SSF109755">
    <property type="entry name" value="PhoU-like"/>
    <property type="match status" value="1"/>
</dbReference>
<accession>A0A7X2PD10</accession>
<feature type="domain" description="PhoU" evidence="10">
    <location>
        <begin position="117"/>
        <end position="202"/>
    </location>
</feature>
<dbReference type="InterPro" id="IPR028366">
    <property type="entry name" value="PhoU"/>
</dbReference>
<evidence type="ECO:0000256" key="4">
    <source>
        <dbReference type="ARBA" id="ARBA00022448"/>
    </source>
</evidence>
<dbReference type="PIRSF" id="PIRSF003107">
    <property type="entry name" value="PhoU"/>
    <property type="match status" value="1"/>
</dbReference>
<dbReference type="GO" id="GO:0030643">
    <property type="term" value="P:intracellular phosphate ion homeostasis"/>
    <property type="evidence" value="ECO:0007669"/>
    <property type="project" value="InterPro"/>
</dbReference>
<evidence type="ECO:0000256" key="3">
    <source>
        <dbReference type="ARBA" id="ARBA00011738"/>
    </source>
</evidence>
<evidence type="ECO:0000256" key="7">
    <source>
        <dbReference type="ARBA" id="ARBA00056181"/>
    </source>
</evidence>
<evidence type="ECO:0000313" key="11">
    <source>
        <dbReference type="EMBL" id="MSU06627.1"/>
    </source>
</evidence>
<evidence type="ECO:0000256" key="6">
    <source>
        <dbReference type="ARBA" id="ARBA00022592"/>
    </source>
</evidence>
<proteinExistence type="inferred from homology"/>
<comment type="subunit">
    <text evidence="3">Homodimer.</text>
</comment>